<name>A0A915PSY2_9BILA</name>
<accession>A0A915PSY2</accession>
<sequence length="95" mass="10617">MTLNDKEELNTGFSFGRCSKQSTCLQRPPEYPKGNMDKFCSRTMTSCIGGNPFPSADVFNKFLEESVGTNSHDETTQLSKSRIHQQTHNPEISGL</sequence>
<evidence type="ECO:0000256" key="1">
    <source>
        <dbReference type="SAM" id="MobiDB-lite"/>
    </source>
</evidence>
<dbReference type="AlphaFoldDB" id="A0A915PSY2"/>
<feature type="region of interest" description="Disordered" evidence="1">
    <location>
        <begin position="68"/>
        <end position="95"/>
    </location>
</feature>
<evidence type="ECO:0000313" key="3">
    <source>
        <dbReference type="WBParaSite" id="sdigi.contig40.g2641.t1"/>
    </source>
</evidence>
<dbReference type="WBParaSite" id="sdigi.contig40.g2641.t1">
    <property type="protein sequence ID" value="sdigi.contig40.g2641.t1"/>
    <property type="gene ID" value="sdigi.contig40.g2641"/>
</dbReference>
<proteinExistence type="predicted"/>
<feature type="region of interest" description="Disordered" evidence="1">
    <location>
        <begin position="1"/>
        <end position="32"/>
    </location>
</feature>
<keyword evidence="2" id="KW-1185">Reference proteome</keyword>
<dbReference type="Proteomes" id="UP000887581">
    <property type="component" value="Unplaced"/>
</dbReference>
<reference evidence="3" key="1">
    <citation type="submission" date="2022-11" db="UniProtKB">
        <authorList>
            <consortium name="WormBaseParasite"/>
        </authorList>
    </citation>
    <scope>IDENTIFICATION</scope>
</reference>
<evidence type="ECO:0000313" key="2">
    <source>
        <dbReference type="Proteomes" id="UP000887581"/>
    </source>
</evidence>
<protein>
    <submittedName>
        <fullName evidence="3">Uncharacterized protein</fullName>
    </submittedName>
</protein>
<organism evidence="2 3">
    <name type="scientific">Setaria digitata</name>
    <dbReference type="NCBI Taxonomy" id="48799"/>
    <lineage>
        <taxon>Eukaryota</taxon>
        <taxon>Metazoa</taxon>
        <taxon>Ecdysozoa</taxon>
        <taxon>Nematoda</taxon>
        <taxon>Chromadorea</taxon>
        <taxon>Rhabditida</taxon>
        <taxon>Spirurina</taxon>
        <taxon>Spiruromorpha</taxon>
        <taxon>Filarioidea</taxon>
        <taxon>Setariidae</taxon>
        <taxon>Setaria</taxon>
    </lineage>
</organism>
<feature type="compositionally biased region" description="Polar residues" evidence="1">
    <location>
        <begin position="76"/>
        <end position="95"/>
    </location>
</feature>